<evidence type="ECO:0000313" key="8">
    <source>
        <dbReference type="EMBL" id="SHE99865.1"/>
    </source>
</evidence>
<evidence type="ECO:0000256" key="4">
    <source>
        <dbReference type="ARBA" id="ARBA00022692"/>
    </source>
</evidence>
<dbReference type="STRING" id="1120975.SAMN02746064_01669"/>
<evidence type="ECO:0000256" key="6">
    <source>
        <dbReference type="ARBA" id="ARBA00023136"/>
    </source>
</evidence>
<keyword evidence="3" id="KW-1003">Cell membrane</keyword>
<dbReference type="RefSeq" id="WP_073270978.1">
    <property type="nucleotide sequence ID" value="NZ_FQTU01000011.1"/>
</dbReference>
<dbReference type="InterPro" id="IPR003370">
    <property type="entry name" value="Chromate_transpt"/>
</dbReference>
<feature type="transmembrane region" description="Helical" evidence="7">
    <location>
        <begin position="77"/>
        <end position="99"/>
    </location>
</feature>
<keyword evidence="4 7" id="KW-0812">Transmembrane</keyword>
<dbReference type="Pfam" id="PF02417">
    <property type="entry name" value="Chromate_transp"/>
    <property type="match status" value="1"/>
</dbReference>
<sequence length="181" mass="19564">MHKTIELFKSFLKIGTFTIGGGYAMIPLFQDEFVRNRKWMTEEDFVNMLTVATASPGPLAVNSAVYTGYHVAGGKGVIASVAGVIIAPVTVIIILASNYERFRSLPFAEQAFMGIRPAVVGLLAAAVYKLIALKKLRWTWYILSAAAFALILFAKVDPVVIIAGAGIMGAVFQKHIGRGDK</sequence>
<dbReference type="OrthoDB" id="9788907at2"/>
<name>A0A1M4Y2D5_9FIRM</name>
<evidence type="ECO:0000256" key="7">
    <source>
        <dbReference type="SAM" id="Phobius"/>
    </source>
</evidence>
<dbReference type="EMBL" id="FQTU01000011">
    <property type="protein sequence ID" value="SHE99865.1"/>
    <property type="molecule type" value="Genomic_DNA"/>
</dbReference>
<dbReference type="PANTHER" id="PTHR43663">
    <property type="entry name" value="CHROMATE TRANSPORT PROTEIN-RELATED"/>
    <property type="match status" value="1"/>
</dbReference>
<evidence type="ECO:0000256" key="1">
    <source>
        <dbReference type="ARBA" id="ARBA00004651"/>
    </source>
</evidence>
<comment type="similarity">
    <text evidence="2">Belongs to the chromate ion transporter (CHR) (TC 2.A.51) family.</text>
</comment>
<feature type="transmembrane region" description="Helical" evidence="7">
    <location>
        <begin position="12"/>
        <end position="30"/>
    </location>
</feature>
<dbReference type="GO" id="GO:0015109">
    <property type="term" value="F:chromate transmembrane transporter activity"/>
    <property type="evidence" value="ECO:0007669"/>
    <property type="project" value="InterPro"/>
</dbReference>
<organism evidence="8 9">
    <name type="scientific">Alkalibacter saccharofermentans DSM 14828</name>
    <dbReference type="NCBI Taxonomy" id="1120975"/>
    <lineage>
        <taxon>Bacteria</taxon>
        <taxon>Bacillati</taxon>
        <taxon>Bacillota</taxon>
        <taxon>Clostridia</taxon>
        <taxon>Eubacteriales</taxon>
        <taxon>Eubacteriaceae</taxon>
        <taxon>Alkalibacter</taxon>
    </lineage>
</organism>
<feature type="transmembrane region" description="Helical" evidence="7">
    <location>
        <begin position="138"/>
        <end position="171"/>
    </location>
</feature>
<proteinExistence type="inferred from homology"/>
<evidence type="ECO:0000313" key="9">
    <source>
        <dbReference type="Proteomes" id="UP000184251"/>
    </source>
</evidence>
<dbReference type="Proteomes" id="UP000184251">
    <property type="component" value="Unassembled WGS sequence"/>
</dbReference>
<accession>A0A1M4Y2D5</accession>
<dbReference type="InterPro" id="IPR052518">
    <property type="entry name" value="CHR_Transporter"/>
</dbReference>
<keyword evidence="5 7" id="KW-1133">Transmembrane helix</keyword>
<dbReference type="PANTHER" id="PTHR43663:SF2">
    <property type="entry name" value="CHROMATE TRANSPORT PROTEIN-RELATED"/>
    <property type="match status" value="1"/>
</dbReference>
<protein>
    <submittedName>
        <fullName evidence="8">Chromate transporter</fullName>
    </submittedName>
</protein>
<evidence type="ECO:0000256" key="3">
    <source>
        <dbReference type="ARBA" id="ARBA00022475"/>
    </source>
</evidence>
<feature type="transmembrane region" description="Helical" evidence="7">
    <location>
        <begin position="111"/>
        <end position="132"/>
    </location>
</feature>
<gene>
    <name evidence="8" type="ORF">SAMN02746064_01669</name>
</gene>
<dbReference type="GO" id="GO:0005886">
    <property type="term" value="C:plasma membrane"/>
    <property type="evidence" value="ECO:0007669"/>
    <property type="project" value="UniProtKB-SubCell"/>
</dbReference>
<comment type="subcellular location">
    <subcellularLocation>
        <location evidence="1">Cell membrane</location>
        <topology evidence="1">Multi-pass membrane protein</topology>
    </subcellularLocation>
</comment>
<evidence type="ECO:0000256" key="5">
    <source>
        <dbReference type="ARBA" id="ARBA00022989"/>
    </source>
</evidence>
<reference evidence="8 9" key="1">
    <citation type="submission" date="2016-11" db="EMBL/GenBank/DDBJ databases">
        <authorList>
            <person name="Jaros S."/>
            <person name="Januszkiewicz K."/>
            <person name="Wedrychowicz H."/>
        </authorList>
    </citation>
    <scope>NUCLEOTIDE SEQUENCE [LARGE SCALE GENOMIC DNA]</scope>
    <source>
        <strain evidence="8 9">DSM 14828</strain>
    </source>
</reference>
<keyword evidence="9" id="KW-1185">Reference proteome</keyword>
<keyword evidence="6 7" id="KW-0472">Membrane</keyword>
<dbReference type="AlphaFoldDB" id="A0A1M4Y2D5"/>
<evidence type="ECO:0000256" key="2">
    <source>
        <dbReference type="ARBA" id="ARBA00005262"/>
    </source>
</evidence>